<dbReference type="PANTHER" id="PTHR43335:SF2">
    <property type="entry name" value="ABC TRANSPORTER, ATP-BINDING PROTEIN"/>
    <property type="match status" value="1"/>
</dbReference>
<dbReference type="Pfam" id="PF00005">
    <property type="entry name" value="ABC_tran"/>
    <property type="match status" value="1"/>
</dbReference>
<keyword evidence="3" id="KW-0547">Nucleotide-binding</keyword>
<evidence type="ECO:0000256" key="4">
    <source>
        <dbReference type="ARBA" id="ARBA00022840"/>
    </source>
</evidence>
<feature type="domain" description="ABC transporter" evidence="5">
    <location>
        <begin position="5"/>
        <end position="233"/>
    </location>
</feature>
<dbReference type="PROSITE" id="PS50893">
    <property type="entry name" value="ABC_TRANSPORTER_2"/>
    <property type="match status" value="1"/>
</dbReference>
<name>A0A852ZBE5_9ACTN</name>
<dbReference type="SMART" id="SM00382">
    <property type="entry name" value="AAA"/>
    <property type="match status" value="1"/>
</dbReference>
<sequence>MNTVLRINGVRHDYRGRTALRDVDLALPVGVTALLGPNGAGKSTLLGLLSTVLSPQRGRVELNGLDPVRDRRRYRESIGFLPQRFTAPDQLTVAEFVTLSAWWRRVPRRERGPAVERALEATGLGERATSKVGELSGGMLRRLGIAQALVNEPPVLLLDEPTVGLDPRQRNALREVITELGAEHTVLLSTHLTEDVAAVAERVVVLDEGRVVADSTLAELTGEETSTASSLEAVYERLLGVGVPT</sequence>
<evidence type="ECO:0000256" key="3">
    <source>
        <dbReference type="ARBA" id="ARBA00022741"/>
    </source>
</evidence>
<evidence type="ECO:0000256" key="2">
    <source>
        <dbReference type="ARBA" id="ARBA00022448"/>
    </source>
</evidence>
<keyword evidence="2" id="KW-0813">Transport</keyword>
<dbReference type="Proteomes" id="UP000548304">
    <property type="component" value="Unassembled WGS sequence"/>
</dbReference>
<dbReference type="PANTHER" id="PTHR43335">
    <property type="entry name" value="ABC TRANSPORTER, ATP-BINDING PROTEIN"/>
    <property type="match status" value="1"/>
</dbReference>
<dbReference type="Gene3D" id="3.40.50.300">
    <property type="entry name" value="P-loop containing nucleotide triphosphate hydrolases"/>
    <property type="match status" value="1"/>
</dbReference>
<comment type="similarity">
    <text evidence="1">Belongs to the ABC transporter superfamily.</text>
</comment>
<dbReference type="AlphaFoldDB" id="A0A852ZBE5"/>
<keyword evidence="4 6" id="KW-0067">ATP-binding</keyword>
<proteinExistence type="inferred from homology"/>
<dbReference type="InterPro" id="IPR017871">
    <property type="entry name" value="ABC_transporter-like_CS"/>
</dbReference>
<evidence type="ECO:0000313" key="7">
    <source>
        <dbReference type="Proteomes" id="UP000548304"/>
    </source>
</evidence>
<dbReference type="InterPro" id="IPR003439">
    <property type="entry name" value="ABC_transporter-like_ATP-bd"/>
</dbReference>
<dbReference type="InterPro" id="IPR027417">
    <property type="entry name" value="P-loop_NTPase"/>
</dbReference>
<evidence type="ECO:0000256" key="1">
    <source>
        <dbReference type="ARBA" id="ARBA00005417"/>
    </source>
</evidence>
<reference evidence="6 7" key="1">
    <citation type="submission" date="2020-07" db="EMBL/GenBank/DDBJ databases">
        <title>Genomic Encyclopedia of Type Strains, Phase III (KMG-III): the genomes of soil and plant-associated and newly described type strains.</title>
        <authorList>
            <person name="Whitman W."/>
        </authorList>
    </citation>
    <scope>NUCLEOTIDE SEQUENCE [LARGE SCALE GENOMIC DNA]</scope>
    <source>
        <strain evidence="6 7">CECT 8576</strain>
    </source>
</reference>
<keyword evidence="7" id="KW-1185">Reference proteome</keyword>
<dbReference type="SUPFAM" id="SSF52540">
    <property type="entry name" value="P-loop containing nucleoside triphosphate hydrolases"/>
    <property type="match status" value="1"/>
</dbReference>
<organism evidence="6 7">
    <name type="scientific">Actinopolyspora biskrensis</name>
    <dbReference type="NCBI Taxonomy" id="1470178"/>
    <lineage>
        <taxon>Bacteria</taxon>
        <taxon>Bacillati</taxon>
        <taxon>Actinomycetota</taxon>
        <taxon>Actinomycetes</taxon>
        <taxon>Actinopolysporales</taxon>
        <taxon>Actinopolysporaceae</taxon>
        <taxon>Actinopolyspora</taxon>
    </lineage>
</organism>
<dbReference type="InterPro" id="IPR003593">
    <property type="entry name" value="AAA+_ATPase"/>
</dbReference>
<evidence type="ECO:0000313" key="6">
    <source>
        <dbReference type="EMBL" id="NYH79373.1"/>
    </source>
</evidence>
<comment type="caution">
    <text evidence="6">The sequence shown here is derived from an EMBL/GenBank/DDBJ whole genome shotgun (WGS) entry which is preliminary data.</text>
</comment>
<gene>
    <name evidence="6" type="ORF">FHR84_002707</name>
</gene>
<protein>
    <submittedName>
        <fullName evidence="6">ABC-2 type transport system ATP-binding protein</fullName>
    </submittedName>
</protein>
<dbReference type="GO" id="GO:0016887">
    <property type="term" value="F:ATP hydrolysis activity"/>
    <property type="evidence" value="ECO:0007669"/>
    <property type="project" value="InterPro"/>
</dbReference>
<dbReference type="EMBL" id="JACBYW010000004">
    <property type="protein sequence ID" value="NYH79373.1"/>
    <property type="molecule type" value="Genomic_DNA"/>
</dbReference>
<dbReference type="GO" id="GO:0005524">
    <property type="term" value="F:ATP binding"/>
    <property type="evidence" value="ECO:0007669"/>
    <property type="project" value="UniProtKB-KW"/>
</dbReference>
<dbReference type="RefSeq" id="WP_179535773.1">
    <property type="nucleotide sequence ID" value="NZ_JACBYW010000004.1"/>
</dbReference>
<evidence type="ECO:0000259" key="5">
    <source>
        <dbReference type="PROSITE" id="PS50893"/>
    </source>
</evidence>
<dbReference type="PROSITE" id="PS00211">
    <property type="entry name" value="ABC_TRANSPORTER_1"/>
    <property type="match status" value="1"/>
</dbReference>
<accession>A0A852ZBE5</accession>